<evidence type="ECO:0000256" key="1">
    <source>
        <dbReference type="SAM" id="SignalP"/>
    </source>
</evidence>
<sequence length="242" mass="25920">MFLLLLALAAAGPDPASADQQVEAADVAFWRAFNACDRAAMARLIADDAEFYHDKTGLTAGRERIVASLMDGPCGTPGLRVRREAVASSVRVDPVPGYGAIVSGRQRFYARKGTAPEAVDGEARFAVVWRLTPDAAQMERILSYDHGAVQAEVPVCEVALPPAALAALTGRYASPMGEIVVTSDDTHLHLVSGKLRTVLIATGPRSFRVPDRALVIDFPAERAGRIRVRENGAMVAEGNRQQ</sequence>
<dbReference type="Pfam" id="PF14534">
    <property type="entry name" value="DUF4440"/>
    <property type="match status" value="1"/>
</dbReference>
<gene>
    <name evidence="3" type="ORF">DFR49_2166</name>
</gene>
<dbReference type="OrthoDB" id="119951at2"/>
<organism evidence="3 4">
    <name type="scientific">Hephaestia caeni</name>
    <dbReference type="NCBI Taxonomy" id="645617"/>
    <lineage>
        <taxon>Bacteria</taxon>
        <taxon>Pseudomonadati</taxon>
        <taxon>Pseudomonadota</taxon>
        <taxon>Alphaproteobacteria</taxon>
        <taxon>Sphingomonadales</taxon>
        <taxon>Sphingomonadaceae</taxon>
        <taxon>Hephaestia</taxon>
    </lineage>
</organism>
<dbReference type="EMBL" id="QXDC01000003">
    <property type="protein sequence ID" value="RIA43933.1"/>
    <property type="molecule type" value="Genomic_DNA"/>
</dbReference>
<keyword evidence="4" id="KW-1185">Reference proteome</keyword>
<reference evidence="3 4" key="1">
    <citation type="submission" date="2018-08" db="EMBL/GenBank/DDBJ databases">
        <title>Genomic Encyclopedia of Type Strains, Phase IV (KMG-IV): sequencing the most valuable type-strain genomes for metagenomic binning, comparative biology and taxonomic classification.</title>
        <authorList>
            <person name="Goeker M."/>
        </authorList>
    </citation>
    <scope>NUCLEOTIDE SEQUENCE [LARGE SCALE GENOMIC DNA]</scope>
    <source>
        <strain evidence="3 4">DSM 25527</strain>
    </source>
</reference>
<dbReference type="RefSeq" id="WP_119035717.1">
    <property type="nucleotide sequence ID" value="NZ_QXDC01000003.1"/>
</dbReference>
<dbReference type="Gene3D" id="3.10.450.50">
    <property type="match status" value="1"/>
</dbReference>
<accession>A0A397P6M7</accession>
<protein>
    <submittedName>
        <fullName evidence="3">Uncharacterized protein DUF4440</fullName>
    </submittedName>
</protein>
<evidence type="ECO:0000313" key="3">
    <source>
        <dbReference type="EMBL" id="RIA43933.1"/>
    </source>
</evidence>
<evidence type="ECO:0000313" key="4">
    <source>
        <dbReference type="Proteomes" id="UP000266568"/>
    </source>
</evidence>
<feature type="signal peptide" evidence="1">
    <location>
        <begin position="1"/>
        <end position="18"/>
    </location>
</feature>
<dbReference type="InterPro" id="IPR032710">
    <property type="entry name" value="NTF2-like_dom_sf"/>
</dbReference>
<dbReference type="InterPro" id="IPR027843">
    <property type="entry name" value="DUF4440"/>
</dbReference>
<proteinExistence type="predicted"/>
<dbReference type="AlphaFoldDB" id="A0A397P6M7"/>
<feature type="domain" description="DUF4440" evidence="2">
    <location>
        <begin position="23"/>
        <end position="134"/>
    </location>
</feature>
<evidence type="ECO:0000259" key="2">
    <source>
        <dbReference type="Pfam" id="PF14534"/>
    </source>
</evidence>
<comment type="caution">
    <text evidence="3">The sequence shown here is derived from an EMBL/GenBank/DDBJ whole genome shotgun (WGS) entry which is preliminary data.</text>
</comment>
<dbReference type="Proteomes" id="UP000266568">
    <property type="component" value="Unassembled WGS sequence"/>
</dbReference>
<feature type="chain" id="PRO_5017376854" evidence="1">
    <location>
        <begin position="19"/>
        <end position="242"/>
    </location>
</feature>
<name>A0A397P6M7_9SPHN</name>
<keyword evidence="1" id="KW-0732">Signal</keyword>
<dbReference type="SUPFAM" id="SSF54427">
    <property type="entry name" value="NTF2-like"/>
    <property type="match status" value="1"/>
</dbReference>